<feature type="compositionally biased region" description="Low complexity" evidence="1">
    <location>
        <begin position="94"/>
        <end position="110"/>
    </location>
</feature>
<proteinExistence type="predicted"/>
<dbReference type="Proteomes" id="UP001497457">
    <property type="component" value="Chromosome 21rd"/>
</dbReference>
<feature type="region of interest" description="Disordered" evidence="1">
    <location>
        <begin position="1"/>
        <end position="121"/>
    </location>
</feature>
<evidence type="ECO:0000313" key="2">
    <source>
        <dbReference type="EMBL" id="CAL4981597.1"/>
    </source>
</evidence>
<organism evidence="2 3">
    <name type="scientific">Urochloa decumbens</name>
    <dbReference type="NCBI Taxonomy" id="240449"/>
    <lineage>
        <taxon>Eukaryota</taxon>
        <taxon>Viridiplantae</taxon>
        <taxon>Streptophyta</taxon>
        <taxon>Embryophyta</taxon>
        <taxon>Tracheophyta</taxon>
        <taxon>Spermatophyta</taxon>
        <taxon>Magnoliopsida</taxon>
        <taxon>Liliopsida</taxon>
        <taxon>Poales</taxon>
        <taxon>Poaceae</taxon>
        <taxon>PACMAD clade</taxon>
        <taxon>Panicoideae</taxon>
        <taxon>Panicodae</taxon>
        <taxon>Paniceae</taxon>
        <taxon>Melinidinae</taxon>
        <taxon>Urochloa</taxon>
    </lineage>
</organism>
<reference evidence="3" key="1">
    <citation type="submission" date="2024-06" db="EMBL/GenBank/DDBJ databases">
        <authorList>
            <person name="Ryan C."/>
        </authorList>
    </citation>
    <scope>NUCLEOTIDE SEQUENCE [LARGE SCALE GENOMIC DNA]</scope>
</reference>
<reference evidence="2 3" key="2">
    <citation type="submission" date="2024-10" db="EMBL/GenBank/DDBJ databases">
        <authorList>
            <person name="Ryan C."/>
        </authorList>
    </citation>
    <scope>NUCLEOTIDE SEQUENCE [LARGE SCALE GENOMIC DNA]</scope>
</reference>
<name>A0ABC9AMB4_9POAL</name>
<gene>
    <name evidence="2" type="ORF">URODEC1_LOCUS56211</name>
</gene>
<dbReference type="AlphaFoldDB" id="A0ABC9AMB4"/>
<keyword evidence="3" id="KW-1185">Reference proteome</keyword>
<accession>A0ABC9AMB4</accession>
<protein>
    <submittedName>
        <fullName evidence="2">Uncharacterized protein</fullName>
    </submittedName>
</protein>
<evidence type="ECO:0000313" key="3">
    <source>
        <dbReference type="Proteomes" id="UP001497457"/>
    </source>
</evidence>
<dbReference type="EMBL" id="OZ075131">
    <property type="protein sequence ID" value="CAL4981597.1"/>
    <property type="molecule type" value="Genomic_DNA"/>
</dbReference>
<sequence length="139" mass="14140">MATADAPDNHAAASYYSGRPLNYDPQQAQVVVPTPEPPQPPSAVVVDRANAPPEGAGEQASNHTQVHGVPGYYSARLKKNANTVAPAPSPPPAAAAVPAVASAPSPAAAAAPPPPATNQKELGFMDKILMCFKGGKNEK</sequence>
<evidence type="ECO:0000256" key="1">
    <source>
        <dbReference type="SAM" id="MobiDB-lite"/>
    </source>
</evidence>
<feature type="compositionally biased region" description="Low complexity" evidence="1">
    <location>
        <begin position="1"/>
        <end position="13"/>
    </location>
</feature>